<dbReference type="InterPro" id="IPR044202">
    <property type="entry name" value="LETM1/MDM38-like"/>
</dbReference>
<evidence type="ECO:0008006" key="4">
    <source>
        <dbReference type="Google" id="ProtNLM"/>
    </source>
</evidence>
<keyword evidence="3" id="KW-1185">Reference proteome</keyword>
<dbReference type="PANTHER" id="PTHR14009">
    <property type="entry name" value="LEUCINE ZIPPER-EF-HAND CONTAINING TRANSMEMBRANE PROTEIN"/>
    <property type="match status" value="1"/>
</dbReference>
<keyword evidence="1" id="KW-0812">Transmembrane</keyword>
<organism evidence="2 3">
    <name type="scientific">Dioscorea zingiberensis</name>
    <dbReference type="NCBI Taxonomy" id="325984"/>
    <lineage>
        <taxon>Eukaryota</taxon>
        <taxon>Viridiplantae</taxon>
        <taxon>Streptophyta</taxon>
        <taxon>Embryophyta</taxon>
        <taxon>Tracheophyta</taxon>
        <taxon>Spermatophyta</taxon>
        <taxon>Magnoliopsida</taxon>
        <taxon>Liliopsida</taxon>
        <taxon>Dioscoreales</taxon>
        <taxon>Dioscoreaceae</taxon>
        <taxon>Dioscorea</taxon>
    </lineage>
</organism>
<evidence type="ECO:0000313" key="3">
    <source>
        <dbReference type="Proteomes" id="UP001085076"/>
    </source>
</evidence>
<keyword evidence="1" id="KW-0472">Membrane</keyword>
<keyword evidence="1" id="KW-1133">Transmembrane helix</keyword>
<accession>A0A9D5D8K0</accession>
<comment type="caution">
    <text evidence="2">The sequence shown here is derived from an EMBL/GenBank/DDBJ whole genome shotgun (WGS) entry which is preliminary data.</text>
</comment>
<dbReference type="OrthoDB" id="275278at2759"/>
<feature type="transmembrane region" description="Helical" evidence="1">
    <location>
        <begin position="631"/>
        <end position="656"/>
    </location>
</feature>
<feature type="transmembrane region" description="Helical" evidence="1">
    <location>
        <begin position="677"/>
        <end position="706"/>
    </location>
</feature>
<gene>
    <name evidence="2" type="ORF">J5N97_004451</name>
</gene>
<dbReference type="AlphaFoldDB" id="A0A9D5D8K0"/>
<evidence type="ECO:0000313" key="2">
    <source>
        <dbReference type="EMBL" id="KAJ0986095.1"/>
    </source>
</evidence>
<name>A0A9D5D8K0_9LILI</name>
<evidence type="ECO:0000256" key="1">
    <source>
        <dbReference type="SAM" id="Phobius"/>
    </source>
</evidence>
<dbReference type="PANTHER" id="PTHR14009:SF34">
    <property type="entry name" value="LETM1 RBD DOMAIN-CONTAINING PROTEIN"/>
    <property type="match status" value="1"/>
</dbReference>
<reference evidence="2" key="2">
    <citation type="journal article" date="2022" name="Hortic Res">
        <title>The genome of Dioscorea zingiberensis sheds light on the biosynthesis, origin and evolution of the medicinally important diosgenin saponins.</title>
        <authorList>
            <person name="Li Y."/>
            <person name="Tan C."/>
            <person name="Li Z."/>
            <person name="Guo J."/>
            <person name="Li S."/>
            <person name="Chen X."/>
            <person name="Wang C."/>
            <person name="Dai X."/>
            <person name="Yang H."/>
            <person name="Song W."/>
            <person name="Hou L."/>
            <person name="Xu J."/>
            <person name="Tong Z."/>
            <person name="Xu A."/>
            <person name="Yuan X."/>
            <person name="Wang W."/>
            <person name="Yang Q."/>
            <person name="Chen L."/>
            <person name="Sun Z."/>
            <person name="Wang K."/>
            <person name="Pan B."/>
            <person name="Chen J."/>
            <person name="Bao Y."/>
            <person name="Liu F."/>
            <person name="Qi X."/>
            <person name="Gang D.R."/>
            <person name="Wen J."/>
            <person name="Li J."/>
        </authorList>
    </citation>
    <scope>NUCLEOTIDE SEQUENCE</scope>
    <source>
        <strain evidence="2">Dzin_1.0</strain>
    </source>
</reference>
<dbReference type="EMBL" id="JAGGNH010000001">
    <property type="protein sequence ID" value="KAJ0986095.1"/>
    <property type="molecule type" value="Genomic_DNA"/>
</dbReference>
<sequence length="750" mass="84352">MGFRIRATMSLGQQKMGSCRISSQRCSPSAFFNDYKSDVSISLSSFDEGHATINHPSLNCLALQCQFDFNVVRSTVEILALSVTPSFISVIVVIIKELRASLPRIISLSSDSEVAYSLGRCSVIMPTGCFNCDSDEEMELPLDIYGHDGKLISYVDYSHELLHESAAKIFLALQSHESAKNLPKLSKAWIGVDVDSCLRRTAYQAAAYGFLKAVVDMVSMFDDGHLVRMSLSSNLSLIMECIGGQLRNRDPELVKWFRMEKVPVLNRYFTPSVERWASEYTKRRISNDLGMILLVINSCAAVRKLGAQRISCPAFYMSLADTVWELFESSRGLGSIGISYQFATMDGHETEFLSIFGQKVLHHNAEEEILFWMKLLQEKLVSAFVREGFLSKLKCFFNSKVLARDLAIVGLFAFLGRKTRLFLLQMGVKDLDETLKDFICYLECGILFVYPNLSSLCVYQLFMEVVTEEIDWLDLYSEVPCIRRQDRRRSKQCPRQAEKEIILSAVFSVCSDIFSNFALYCEKIEQSPNADVVAFLNGSKNLLNICLEDYWAAYDKICFHVHPSETVGPLTNPWAVSTSLSLRDLPVKPADLAVKGIFEPPSCPDKLHDTFPESVGIYPPQSMFAKYSDCVLSTISDVCMGIQLLFIDLSITFILTRKLLCGRKLTRKERKKIFRTFIDIICIIPVAILMLLPVTAIGHAVILAAIKKHMPNLIPSAFSAQRLDVVKQLTRAKKMKVQSSCGHAAEIVHN</sequence>
<reference evidence="2" key="1">
    <citation type="submission" date="2021-03" db="EMBL/GenBank/DDBJ databases">
        <authorList>
            <person name="Li Z."/>
            <person name="Yang C."/>
        </authorList>
    </citation>
    <scope>NUCLEOTIDE SEQUENCE</scope>
    <source>
        <strain evidence="2">Dzin_1.0</strain>
        <tissue evidence="2">Leaf</tissue>
    </source>
</reference>
<protein>
    <recommendedName>
        <fullName evidence="4">LETM1-like protein</fullName>
    </recommendedName>
</protein>
<dbReference type="Proteomes" id="UP001085076">
    <property type="component" value="Miscellaneous, Linkage group lg01"/>
</dbReference>
<proteinExistence type="predicted"/>
<dbReference type="GO" id="GO:0005743">
    <property type="term" value="C:mitochondrial inner membrane"/>
    <property type="evidence" value="ECO:0007669"/>
    <property type="project" value="InterPro"/>
</dbReference>
<dbReference type="GO" id="GO:0030003">
    <property type="term" value="P:intracellular monoatomic cation homeostasis"/>
    <property type="evidence" value="ECO:0007669"/>
    <property type="project" value="TreeGrafter"/>
</dbReference>